<evidence type="ECO:0000313" key="1">
    <source>
        <dbReference type="EMBL" id="CAG5067950.1"/>
    </source>
</evidence>
<reference evidence="1 2" key="1">
    <citation type="submission" date="2021-04" db="EMBL/GenBank/DDBJ databases">
        <authorList>
            <person name="Rodrigo-Torres L."/>
            <person name="Arahal R. D."/>
            <person name="Lucena T."/>
        </authorList>
    </citation>
    <scope>NUCLEOTIDE SEQUENCE [LARGE SCALE GENOMIC DNA]</scope>
    <source>
        <strain evidence="1 2">CECT 9623</strain>
    </source>
</reference>
<organism evidence="1 2">
    <name type="scientific">Dyadobacter linearis</name>
    <dbReference type="NCBI Taxonomy" id="2823330"/>
    <lineage>
        <taxon>Bacteria</taxon>
        <taxon>Pseudomonadati</taxon>
        <taxon>Bacteroidota</taxon>
        <taxon>Cytophagia</taxon>
        <taxon>Cytophagales</taxon>
        <taxon>Spirosomataceae</taxon>
        <taxon>Dyadobacter</taxon>
    </lineage>
</organism>
<accession>A0ABN7R1B5</accession>
<dbReference type="EMBL" id="CAJRAU010000001">
    <property type="protein sequence ID" value="CAG5067950.1"/>
    <property type="molecule type" value="Genomic_DNA"/>
</dbReference>
<proteinExistence type="predicted"/>
<comment type="caution">
    <text evidence="1">The sequence shown here is derived from an EMBL/GenBank/DDBJ whole genome shotgun (WGS) entry which is preliminary data.</text>
</comment>
<evidence type="ECO:0000313" key="2">
    <source>
        <dbReference type="Proteomes" id="UP000679725"/>
    </source>
</evidence>
<dbReference type="RefSeq" id="WP_215232078.1">
    <property type="nucleotide sequence ID" value="NZ_CAJRAU010000001.1"/>
</dbReference>
<name>A0ABN7R1B5_9BACT</name>
<sequence length="90" mass="10314">MKNALEVNRNEECNQSKANEAMEAINEFFSSVGSAKRIEGTLWYMLQASITNPNDPTDDQDNAERCYLYRRLKEFLEAIEPAKYSSENGN</sequence>
<dbReference type="Proteomes" id="UP000679725">
    <property type="component" value="Unassembled WGS sequence"/>
</dbReference>
<protein>
    <submittedName>
        <fullName evidence="1">Uncharacterized protein</fullName>
    </submittedName>
</protein>
<keyword evidence="2" id="KW-1185">Reference proteome</keyword>
<gene>
    <name evidence="1" type="ORF">DYBT9623_00678</name>
</gene>